<feature type="domain" description="DUF1731" evidence="2">
    <location>
        <begin position="194"/>
        <end position="241"/>
    </location>
</feature>
<dbReference type="WBParaSite" id="nRc.2.0.1.t23976-RA">
    <property type="protein sequence ID" value="nRc.2.0.1.t23976-RA"/>
    <property type="gene ID" value="nRc.2.0.1.g23976"/>
</dbReference>
<dbReference type="PANTHER" id="PTHR11092">
    <property type="entry name" value="SUGAR NUCLEOTIDE EPIMERASE RELATED"/>
    <property type="match status" value="1"/>
</dbReference>
<accession>A0A915JEH1</accession>
<evidence type="ECO:0000259" key="2">
    <source>
        <dbReference type="Pfam" id="PF08338"/>
    </source>
</evidence>
<evidence type="ECO:0000259" key="1">
    <source>
        <dbReference type="Pfam" id="PF01370"/>
    </source>
</evidence>
<sequence length="246" mass="27488">MSVLIGGGSGFVGANLIALLKRNGVSSRIISRRSGLENSITWVGKKIAGDEFQENFANQIVKEGIPENVEHVVNLAGAPLADFTKNWQKGYKKEVFDSRIETTKILAEAIGRKTPGSKLKTFVQTSAVGYYPYSDTVEYTEDSHVTEELGNIFVKLCKEWEAAGELPETRRDVRRLIFRFELSFFAGRPCCLGTPSFVVKCIFDPDRAEMALKGQKVVPKRTLESGFRFQYPKIDQACDAIIYKCI</sequence>
<dbReference type="AlphaFoldDB" id="A0A915JEH1"/>
<reference evidence="4" key="1">
    <citation type="submission" date="2022-11" db="UniProtKB">
        <authorList>
            <consortium name="WormBaseParasite"/>
        </authorList>
    </citation>
    <scope>IDENTIFICATION</scope>
</reference>
<keyword evidence="3" id="KW-1185">Reference proteome</keyword>
<evidence type="ECO:0000313" key="3">
    <source>
        <dbReference type="Proteomes" id="UP000887565"/>
    </source>
</evidence>
<evidence type="ECO:0000313" key="4">
    <source>
        <dbReference type="WBParaSite" id="nRc.2.0.1.t23976-RA"/>
    </source>
</evidence>
<organism evidence="3 4">
    <name type="scientific">Romanomermis culicivorax</name>
    <name type="common">Nematode worm</name>
    <dbReference type="NCBI Taxonomy" id="13658"/>
    <lineage>
        <taxon>Eukaryota</taxon>
        <taxon>Metazoa</taxon>
        <taxon>Ecdysozoa</taxon>
        <taxon>Nematoda</taxon>
        <taxon>Enoplea</taxon>
        <taxon>Dorylaimia</taxon>
        <taxon>Mermithida</taxon>
        <taxon>Mermithoidea</taxon>
        <taxon>Mermithidae</taxon>
        <taxon>Romanomermis</taxon>
    </lineage>
</organism>
<dbReference type="Proteomes" id="UP000887565">
    <property type="component" value="Unplaced"/>
</dbReference>
<dbReference type="InterPro" id="IPR036291">
    <property type="entry name" value="NAD(P)-bd_dom_sf"/>
</dbReference>
<dbReference type="Pfam" id="PF01370">
    <property type="entry name" value="Epimerase"/>
    <property type="match status" value="1"/>
</dbReference>
<dbReference type="Pfam" id="PF08338">
    <property type="entry name" value="DUF1731"/>
    <property type="match status" value="1"/>
</dbReference>
<dbReference type="InterPro" id="IPR001509">
    <property type="entry name" value="Epimerase_deHydtase"/>
</dbReference>
<dbReference type="Gene3D" id="3.40.50.720">
    <property type="entry name" value="NAD(P)-binding Rossmann-like Domain"/>
    <property type="match status" value="2"/>
</dbReference>
<feature type="domain" description="NAD-dependent epimerase/dehydratase" evidence="1">
    <location>
        <begin position="3"/>
        <end position="143"/>
    </location>
</feature>
<protein>
    <submittedName>
        <fullName evidence="4">NAD-dependent epimerase/dehydratase domain-containing protein</fullName>
    </submittedName>
</protein>
<proteinExistence type="predicted"/>
<name>A0A915JEH1_ROMCU</name>
<dbReference type="PANTHER" id="PTHR11092:SF0">
    <property type="entry name" value="EPIMERASE FAMILY PROTEIN SDR39U1"/>
    <property type="match status" value="1"/>
</dbReference>
<dbReference type="SUPFAM" id="SSF51735">
    <property type="entry name" value="NAD(P)-binding Rossmann-fold domains"/>
    <property type="match status" value="1"/>
</dbReference>
<dbReference type="InterPro" id="IPR013549">
    <property type="entry name" value="DUF1731"/>
</dbReference>